<organism evidence="3 4">
    <name type="scientific">Shimazuella alba</name>
    <dbReference type="NCBI Taxonomy" id="2690964"/>
    <lineage>
        <taxon>Bacteria</taxon>
        <taxon>Bacillati</taxon>
        <taxon>Bacillota</taxon>
        <taxon>Bacilli</taxon>
        <taxon>Bacillales</taxon>
        <taxon>Thermoactinomycetaceae</taxon>
        <taxon>Shimazuella</taxon>
    </lineage>
</organism>
<evidence type="ECO:0000256" key="1">
    <source>
        <dbReference type="SAM" id="Phobius"/>
    </source>
</evidence>
<dbReference type="PANTHER" id="PTHR43265">
    <property type="entry name" value="ESTERASE ESTD"/>
    <property type="match status" value="1"/>
</dbReference>
<dbReference type="AlphaFoldDB" id="A0A6I4VWE3"/>
<keyword evidence="1" id="KW-0812">Transmembrane</keyword>
<keyword evidence="1" id="KW-0472">Membrane</keyword>
<dbReference type="PANTHER" id="PTHR43265:SF1">
    <property type="entry name" value="ESTERASE ESTD"/>
    <property type="match status" value="1"/>
</dbReference>
<reference evidence="3 4" key="1">
    <citation type="submission" date="2019-12" db="EMBL/GenBank/DDBJ databases">
        <title>Whole-genome analyses of novel actinobacteria.</title>
        <authorList>
            <person name="Sahin N."/>
            <person name="Saygin H."/>
        </authorList>
    </citation>
    <scope>NUCLEOTIDE SEQUENCE [LARGE SCALE GENOMIC DNA]</scope>
    <source>
        <strain evidence="3 4">KC615</strain>
    </source>
</reference>
<dbReference type="InterPro" id="IPR053145">
    <property type="entry name" value="AB_hydrolase_Est10"/>
</dbReference>
<proteinExistence type="predicted"/>
<keyword evidence="4" id="KW-1185">Reference proteome</keyword>
<name>A0A6I4VWE3_9BACL</name>
<feature type="transmembrane region" description="Helical" evidence="1">
    <location>
        <begin position="414"/>
        <end position="435"/>
    </location>
</feature>
<dbReference type="Pfam" id="PF08840">
    <property type="entry name" value="BAAT_C"/>
    <property type="match status" value="1"/>
</dbReference>
<evidence type="ECO:0000259" key="2">
    <source>
        <dbReference type="Pfam" id="PF08840"/>
    </source>
</evidence>
<gene>
    <name evidence="3" type="ORF">GSM42_03675</name>
</gene>
<dbReference type="Proteomes" id="UP000430692">
    <property type="component" value="Unassembled WGS sequence"/>
</dbReference>
<feature type="transmembrane region" description="Helical" evidence="1">
    <location>
        <begin position="447"/>
        <end position="469"/>
    </location>
</feature>
<protein>
    <submittedName>
        <fullName evidence="3">Prolyl oligopeptidase family serine peptidase</fullName>
    </submittedName>
</protein>
<feature type="transmembrane region" description="Helical" evidence="1">
    <location>
        <begin position="375"/>
        <end position="394"/>
    </location>
</feature>
<feature type="transmembrane region" description="Helical" evidence="1">
    <location>
        <begin position="341"/>
        <end position="363"/>
    </location>
</feature>
<dbReference type="RefSeq" id="WP_160800152.1">
    <property type="nucleotide sequence ID" value="NZ_WUUL01000002.1"/>
</dbReference>
<dbReference type="GO" id="GO:0052689">
    <property type="term" value="F:carboxylic ester hydrolase activity"/>
    <property type="evidence" value="ECO:0007669"/>
    <property type="project" value="TreeGrafter"/>
</dbReference>
<comment type="caution">
    <text evidence="3">The sequence shown here is derived from an EMBL/GenBank/DDBJ whole genome shotgun (WGS) entry which is preliminary data.</text>
</comment>
<dbReference type="SUPFAM" id="SSF53474">
    <property type="entry name" value="alpha/beta-Hydrolases"/>
    <property type="match status" value="1"/>
</dbReference>
<evidence type="ECO:0000313" key="4">
    <source>
        <dbReference type="Proteomes" id="UP000430692"/>
    </source>
</evidence>
<sequence length="473" mass="52351">MSLHLGNRKLLSKAMKISILSVLLSLFFIIFYSYANAASPDKWQEKDVSFTSNNTKMQGTVLMPNGKGKHPGIVLVHGSGQKDREKLRQDAQMFVKAGFATFIYDKREKSKSRTMPVLANDALAAVHTLQAQSGVDPRKVGIWGFSEGAWVAPIAASQSKDIAFVVLLGTPVVTPIQQQTYHIQNRLFQNRITSKNVTDAITVKGSRFVYQSNLLPEADHDAVSYLQKVKQPVLAVWGAKDRLTPAAEGANRLQQIWKSNGNKKGSILFVANAEHAAHQTDQTGFERFPAFAAGYETEVLNWLDEVVKGNPPNSQVIGQVPSQDVHVYQNLIKDVQWYDSLGVVLGIIGTLLVCYVAAMISSIRNRKMDSALKRYAGWTIASGLLATIGFASYFVMIWSNGGKVLGPVLYERPIIWLIIQGFSLLTTFLTFVLAFRGFHGSLQKLDYVRIVLLLVAGTLFTVWAVYWGLLLPS</sequence>
<keyword evidence="1" id="KW-1133">Transmembrane helix</keyword>
<dbReference type="InterPro" id="IPR029058">
    <property type="entry name" value="AB_hydrolase_fold"/>
</dbReference>
<feature type="domain" description="BAAT/Acyl-CoA thioester hydrolase C-terminal" evidence="2">
    <location>
        <begin position="125"/>
        <end position="275"/>
    </location>
</feature>
<dbReference type="EMBL" id="WUUL01000002">
    <property type="protein sequence ID" value="MXQ52844.1"/>
    <property type="molecule type" value="Genomic_DNA"/>
</dbReference>
<accession>A0A6I4VWE3</accession>
<dbReference type="InterPro" id="IPR014940">
    <property type="entry name" value="BAAT_C"/>
</dbReference>
<dbReference type="Gene3D" id="3.40.50.1820">
    <property type="entry name" value="alpha/beta hydrolase"/>
    <property type="match status" value="1"/>
</dbReference>
<evidence type="ECO:0000313" key="3">
    <source>
        <dbReference type="EMBL" id="MXQ52844.1"/>
    </source>
</evidence>